<evidence type="ECO:0000256" key="1">
    <source>
        <dbReference type="ARBA" id="ARBA00004383"/>
    </source>
</evidence>
<dbReference type="GO" id="GO:0015031">
    <property type="term" value="P:protein transport"/>
    <property type="evidence" value="ECO:0007669"/>
    <property type="project" value="UniProtKB-KW"/>
</dbReference>
<dbReference type="PROSITE" id="PS52015">
    <property type="entry name" value="TONB_CTD"/>
    <property type="match status" value="1"/>
</dbReference>
<feature type="domain" description="TonB C-terminal" evidence="11">
    <location>
        <begin position="20"/>
        <end position="112"/>
    </location>
</feature>
<dbReference type="Pfam" id="PF03544">
    <property type="entry name" value="TonB_C"/>
    <property type="match status" value="1"/>
</dbReference>
<evidence type="ECO:0000256" key="2">
    <source>
        <dbReference type="ARBA" id="ARBA00006555"/>
    </source>
</evidence>
<dbReference type="PANTHER" id="PTHR33446:SF11">
    <property type="entry name" value="TONB3"/>
    <property type="match status" value="1"/>
</dbReference>
<keyword evidence="13" id="KW-1185">Reference proteome</keyword>
<dbReference type="PANTHER" id="PTHR33446">
    <property type="entry name" value="PROTEIN TONB-RELATED"/>
    <property type="match status" value="1"/>
</dbReference>
<keyword evidence="10" id="KW-0732">Signal</keyword>
<dbReference type="GO" id="GO:0055085">
    <property type="term" value="P:transmembrane transport"/>
    <property type="evidence" value="ECO:0007669"/>
    <property type="project" value="InterPro"/>
</dbReference>
<evidence type="ECO:0000256" key="10">
    <source>
        <dbReference type="SAM" id="SignalP"/>
    </source>
</evidence>
<evidence type="ECO:0000256" key="8">
    <source>
        <dbReference type="ARBA" id="ARBA00022989"/>
    </source>
</evidence>
<dbReference type="GO" id="GO:0031992">
    <property type="term" value="F:energy transducer activity"/>
    <property type="evidence" value="ECO:0007669"/>
    <property type="project" value="TreeGrafter"/>
</dbReference>
<evidence type="ECO:0000259" key="11">
    <source>
        <dbReference type="PROSITE" id="PS52015"/>
    </source>
</evidence>
<keyword evidence="3" id="KW-0813">Transport</keyword>
<keyword evidence="9" id="KW-0472">Membrane</keyword>
<organism evidence="12 13">
    <name type="scientific">Sphingomonas psychrotolerans</name>
    <dbReference type="NCBI Taxonomy" id="1327635"/>
    <lineage>
        <taxon>Bacteria</taxon>
        <taxon>Pseudomonadati</taxon>
        <taxon>Pseudomonadota</taxon>
        <taxon>Alphaproteobacteria</taxon>
        <taxon>Sphingomonadales</taxon>
        <taxon>Sphingomonadaceae</taxon>
        <taxon>Sphingomonas</taxon>
    </lineage>
</organism>
<evidence type="ECO:0000256" key="4">
    <source>
        <dbReference type="ARBA" id="ARBA00022475"/>
    </source>
</evidence>
<keyword evidence="7" id="KW-0653">Protein transport</keyword>
<evidence type="ECO:0000313" key="12">
    <source>
        <dbReference type="EMBL" id="ATY31600.1"/>
    </source>
</evidence>
<dbReference type="GO" id="GO:0098797">
    <property type="term" value="C:plasma membrane protein complex"/>
    <property type="evidence" value="ECO:0007669"/>
    <property type="project" value="TreeGrafter"/>
</dbReference>
<dbReference type="InterPro" id="IPR037682">
    <property type="entry name" value="TonB_C"/>
</dbReference>
<evidence type="ECO:0000313" key="13">
    <source>
        <dbReference type="Proteomes" id="UP000229081"/>
    </source>
</evidence>
<keyword evidence="8" id="KW-1133">Transmembrane helix</keyword>
<feature type="signal peptide" evidence="10">
    <location>
        <begin position="1"/>
        <end position="18"/>
    </location>
</feature>
<dbReference type="AlphaFoldDB" id="A0A2K8MCH3"/>
<keyword evidence="6" id="KW-0812">Transmembrane</keyword>
<evidence type="ECO:0000256" key="7">
    <source>
        <dbReference type="ARBA" id="ARBA00022927"/>
    </source>
</evidence>
<comment type="subcellular location">
    <subcellularLocation>
        <location evidence="1">Cell inner membrane</location>
        <topology evidence="1">Single-pass membrane protein</topology>
        <orientation evidence="1">Periplasmic side</orientation>
    </subcellularLocation>
</comment>
<evidence type="ECO:0000256" key="9">
    <source>
        <dbReference type="ARBA" id="ARBA00023136"/>
    </source>
</evidence>
<proteinExistence type="inferred from homology"/>
<sequence length="210" mass="22434">MMIVLLFAALQSAPVAVAQPPRLLDTQPAISYDDYPVEAIRRGEAGVVSVLLKVSDEGKVTQCEVTESSLSKPLDEQTCNLLTRRARFAPATDASGRKVAGQYRLSTPWGLEKEHQPRTAVEAVLQVAELPSGYDRPVKVQLVYYAAGAPRDCAVMTSSGSALADRTACHYATRTFSAEAPRGRSSSVPAAAVRYFSASFVVDKGSVAAN</sequence>
<dbReference type="InterPro" id="IPR006260">
    <property type="entry name" value="TonB/TolA_C"/>
</dbReference>
<protein>
    <recommendedName>
        <fullName evidence="11">TonB C-terminal domain-containing protein</fullName>
    </recommendedName>
</protein>
<keyword evidence="5" id="KW-0997">Cell inner membrane</keyword>
<name>A0A2K8MCH3_9SPHN</name>
<dbReference type="KEGG" id="sphc:CVN68_06130"/>
<dbReference type="SUPFAM" id="SSF74653">
    <property type="entry name" value="TolA/TonB C-terminal domain"/>
    <property type="match status" value="1"/>
</dbReference>
<dbReference type="Gene3D" id="3.30.1150.10">
    <property type="match status" value="1"/>
</dbReference>
<feature type="chain" id="PRO_5014596827" description="TonB C-terminal domain-containing protein" evidence="10">
    <location>
        <begin position="19"/>
        <end position="210"/>
    </location>
</feature>
<reference evidence="12 13" key="1">
    <citation type="submission" date="2017-11" db="EMBL/GenBank/DDBJ databases">
        <title>Complete genome sequence of Sphingomonas sp. Strain Cra20, a psychrotolerant potential plant growth promoting rhizobacteria.</title>
        <authorList>
            <person name="Luo Y."/>
        </authorList>
    </citation>
    <scope>NUCLEOTIDE SEQUENCE [LARGE SCALE GENOMIC DNA]</scope>
    <source>
        <strain evidence="12 13">Cra20</strain>
    </source>
</reference>
<evidence type="ECO:0000256" key="6">
    <source>
        <dbReference type="ARBA" id="ARBA00022692"/>
    </source>
</evidence>
<evidence type="ECO:0000256" key="3">
    <source>
        <dbReference type="ARBA" id="ARBA00022448"/>
    </source>
</evidence>
<comment type="similarity">
    <text evidence="2">Belongs to the TonB family.</text>
</comment>
<gene>
    <name evidence="12" type="ORF">CVN68_06130</name>
</gene>
<dbReference type="EMBL" id="CP024923">
    <property type="protein sequence ID" value="ATY31600.1"/>
    <property type="molecule type" value="Genomic_DNA"/>
</dbReference>
<keyword evidence="4" id="KW-1003">Cell membrane</keyword>
<dbReference type="OrthoDB" id="7585155at2"/>
<evidence type="ECO:0000256" key="5">
    <source>
        <dbReference type="ARBA" id="ARBA00022519"/>
    </source>
</evidence>
<dbReference type="NCBIfam" id="TIGR01352">
    <property type="entry name" value="tonB_Cterm"/>
    <property type="match status" value="1"/>
</dbReference>
<dbReference type="Proteomes" id="UP000229081">
    <property type="component" value="Chromosome"/>
</dbReference>
<accession>A0A2K8MCH3</accession>
<dbReference type="InterPro" id="IPR051045">
    <property type="entry name" value="TonB-dependent_transducer"/>
</dbReference>